<feature type="region of interest" description="Disordered" evidence="1">
    <location>
        <begin position="1"/>
        <end position="20"/>
    </location>
</feature>
<gene>
    <name evidence="2" type="ORF">ZOSMA_74G01240</name>
</gene>
<feature type="compositionally biased region" description="Low complexity" evidence="1">
    <location>
        <begin position="1"/>
        <end position="13"/>
    </location>
</feature>
<dbReference type="OrthoDB" id="1857825at2759"/>
<evidence type="ECO:0000313" key="2">
    <source>
        <dbReference type="EMBL" id="KMZ58779.1"/>
    </source>
</evidence>
<protein>
    <submittedName>
        <fullName evidence="2">DNA ligase-like protein</fullName>
    </submittedName>
</protein>
<dbReference type="InterPro" id="IPR010994">
    <property type="entry name" value="RuvA_2-like"/>
</dbReference>
<dbReference type="Pfam" id="PF14520">
    <property type="entry name" value="HHH_5"/>
    <property type="match status" value="1"/>
</dbReference>
<dbReference type="Gene3D" id="1.10.150.20">
    <property type="entry name" value="5' to 3' exonuclease, C-terminal subdomain"/>
    <property type="match status" value="1"/>
</dbReference>
<evidence type="ECO:0000313" key="3">
    <source>
        <dbReference type="Proteomes" id="UP000036987"/>
    </source>
</evidence>
<proteinExistence type="predicted"/>
<name>A0A0K9NPS5_ZOSMR</name>
<dbReference type="PANTHER" id="PTHR37394:SF1">
    <property type="entry name" value="PROTEIN PARTING DANCERS"/>
    <property type="match status" value="1"/>
</dbReference>
<keyword evidence="2" id="KW-0436">Ligase</keyword>
<organism evidence="2 3">
    <name type="scientific">Zostera marina</name>
    <name type="common">Eelgrass</name>
    <dbReference type="NCBI Taxonomy" id="29655"/>
    <lineage>
        <taxon>Eukaryota</taxon>
        <taxon>Viridiplantae</taxon>
        <taxon>Streptophyta</taxon>
        <taxon>Embryophyta</taxon>
        <taxon>Tracheophyta</taxon>
        <taxon>Spermatophyta</taxon>
        <taxon>Magnoliopsida</taxon>
        <taxon>Liliopsida</taxon>
        <taxon>Zosteraceae</taxon>
        <taxon>Zostera</taxon>
    </lineage>
</organism>
<dbReference type="GO" id="GO:0000712">
    <property type="term" value="P:resolution of meiotic recombination intermediates"/>
    <property type="evidence" value="ECO:0007669"/>
    <property type="project" value="InterPro"/>
</dbReference>
<dbReference type="EMBL" id="LFYR01001898">
    <property type="protein sequence ID" value="KMZ58779.1"/>
    <property type="molecule type" value="Genomic_DNA"/>
</dbReference>
<keyword evidence="3" id="KW-1185">Reference proteome</keyword>
<reference evidence="3" key="1">
    <citation type="journal article" date="2016" name="Nature">
        <title>The genome of the seagrass Zostera marina reveals angiosperm adaptation to the sea.</title>
        <authorList>
            <person name="Olsen J.L."/>
            <person name="Rouze P."/>
            <person name="Verhelst B."/>
            <person name="Lin Y.-C."/>
            <person name="Bayer T."/>
            <person name="Collen J."/>
            <person name="Dattolo E."/>
            <person name="De Paoli E."/>
            <person name="Dittami S."/>
            <person name="Maumus F."/>
            <person name="Michel G."/>
            <person name="Kersting A."/>
            <person name="Lauritano C."/>
            <person name="Lohaus R."/>
            <person name="Toepel M."/>
            <person name="Tonon T."/>
            <person name="Vanneste K."/>
            <person name="Amirebrahimi M."/>
            <person name="Brakel J."/>
            <person name="Bostroem C."/>
            <person name="Chovatia M."/>
            <person name="Grimwood J."/>
            <person name="Jenkins J.W."/>
            <person name="Jueterbock A."/>
            <person name="Mraz A."/>
            <person name="Stam W.T."/>
            <person name="Tice H."/>
            <person name="Bornberg-Bauer E."/>
            <person name="Green P.J."/>
            <person name="Pearson G.A."/>
            <person name="Procaccini G."/>
            <person name="Duarte C.M."/>
            <person name="Schmutz J."/>
            <person name="Reusch T.B.H."/>
            <person name="Van de Peer Y."/>
        </authorList>
    </citation>
    <scope>NUCLEOTIDE SEQUENCE [LARGE SCALE GENOMIC DNA]</scope>
    <source>
        <strain evidence="3">cv. Finnish</strain>
    </source>
</reference>
<sequence length="252" mass="28429">MASSSSSSSSSSSHLRSEGNNISSDGCNGVCMINITWRDEQKHSSLIRFISSFLDANSYRLKFLSIAPDFIFNNGGISVAFNFVTSWDPAKIPQFFSRVDKIKRQFKNFYVVVCLPAREQNDSFNRNFFKYGLGIGNPSIVPVLDPEMGFEKIVKIALARGVIKTEDIAFKMKVEREREMQSIDAFIRVITSIPGIDAHDANALIQSVGSIEAIAKASENFILQNTDLSKDKAEHIFRFFRDPEYYLRPKIN</sequence>
<dbReference type="AlphaFoldDB" id="A0A0K9NPS5"/>
<comment type="caution">
    <text evidence="2">The sequence shown here is derived from an EMBL/GenBank/DDBJ whole genome shotgun (WGS) entry which is preliminary data.</text>
</comment>
<dbReference type="SUPFAM" id="SSF47781">
    <property type="entry name" value="RuvA domain 2-like"/>
    <property type="match status" value="1"/>
</dbReference>
<dbReference type="InterPro" id="IPR039172">
    <property type="entry name" value="PTD"/>
</dbReference>
<evidence type="ECO:0000256" key="1">
    <source>
        <dbReference type="SAM" id="MobiDB-lite"/>
    </source>
</evidence>
<dbReference type="STRING" id="29655.A0A0K9NPS5"/>
<dbReference type="Proteomes" id="UP000036987">
    <property type="component" value="Unassembled WGS sequence"/>
</dbReference>
<dbReference type="OMA" id="SYFQYEM"/>
<dbReference type="GO" id="GO:0016874">
    <property type="term" value="F:ligase activity"/>
    <property type="evidence" value="ECO:0007669"/>
    <property type="project" value="UniProtKB-KW"/>
</dbReference>
<dbReference type="PANTHER" id="PTHR37394">
    <property type="entry name" value="PROTEIN PARTING DANCERS"/>
    <property type="match status" value="1"/>
</dbReference>
<accession>A0A0K9NPS5</accession>